<keyword evidence="3" id="KW-1185">Reference proteome</keyword>
<proteinExistence type="predicted"/>
<keyword evidence="1" id="KW-1133">Transmembrane helix</keyword>
<reference evidence="2 3" key="1">
    <citation type="submission" date="2020-03" db="EMBL/GenBank/DDBJ databases">
        <title>Genomic Encyclopedia of Type Strains, Phase IV (KMG-IV): sequencing the most valuable type-strain genomes for metagenomic binning, comparative biology and taxonomic classification.</title>
        <authorList>
            <person name="Goeker M."/>
        </authorList>
    </citation>
    <scope>NUCLEOTIDE SEQUENCE [LARGE SCALE GENOMIC DNA]</scope>
    <source>
        <strain evidence="2 3">DSM 21299</strain>
    </source>
</reference>
<dbReference type="EMBL" id="JAASQR010000004">
    <property type="protein sequence ID" value="NIJ17937.1"/>
    <property type="molecule type" value="Genomic_DNA"/>
</dbReference>
<keyword evidence="1" id="KW-0812">Transmembrane</keyword>
<organism evidence="2 3">
    <name type="scientific">Sphingobium vermicomposti</name>
    <dbReference type="NCBI Taxonomy" id="529005"/>
    <lineage>
        <taxon>Bacteria</taxon>
        <taxon>Pseudomonadati</taxon>
        <taxon>Pseudomonadota</taxon>
        <taxon>Alphaproteobacteria</taxon>
        <taxon>Sphingomonadales</taxon>
        <taxon>Sphingomonadaceae</taxon>
        <taxon>Sphingobium</taxon>
    </lineage>
</organism>
<comment type="caution">
    <text evidence="2">The sequence shown here is derived from an EMBL/GenBank/DDBJ whole genome shotgun (WGS) entry which is preliminary data.</text>
</comment>
<protein>
    <recommendedName>
        <fullName evidence="4">Transposase</fullName>
    </recommendedName>
</protein>
<evidence type="ECO:0000256" key="1">
    <source>
        <dbReference type="SAM" id="Phobius"/>
    </source>
</evidence>
<evidence type="ECO:0000313" key="3">
    <source>
        <dbReference type="Proteomes" id="UP000576821"/>
    </source>
</evidence>
<feature type="transmembrane region" description="Helical" evidence="1">
    <location>
        <begin position="6"/>
        <end position="26"/>
    </location>
</feature>
<name>A0A846M6M8_9SPHN</name>
<dbReference type="Proteomes" id="UP000576821">
    <property type="component" value="Unassembled WGS sequence"/>
</dbReference>
<sequence length="224" mass="25566">MPSHSTTALRAALLAYLICLSAWRLIRRLYSITSERRLCEKFRLNLAYRWFLPAPARCERAKTLDLWQEPPWAVPGCQCFRLLFEQTVRRCVAAGLLARKDVAIDTSFSAADASWQRKMRDSILPRPKFPGLCRNGAPHGKPAAISRTDPGAAWSARTVRCRFGYEVFCAERIKYCRVLENRFEGRRGAMMTAFVVRFQAASTILKEPWTGLQSKTLKPALQPR</sequence>
<evidence type="ECO:0000313" key="2">
    <source>
        <dbReference type="EMBL" id="NIJ17937.1"/>
    </source>
</evidence>
<accession>A0A846M6M8</accession>
<evidence type="ECO:0008006" key="4">
    <source>
        <dbReference type="Google" id="ProtNLM"/>
    </source>
</evidence>
<keyword evidence="1" id="KW-0472">Membrane</keyword>
<dbReference type="AlphaFoldDB" id="A0A846M6M8"/>
<gene>
    <name evidence="2" type="ORF">FHS54_002937</name>
</gene>